<dbReference type="AlphaFoldDB" id="A0A2C6KNR1"/>
<dbReference type="InterPro" id="IPR036188">
    <property type="entry name" value="FAD/NAD-bd_sf"/>
</dbReference>
<dbReference type="PRINTS" id="PR00420">
    <property type="entry name" value="RNGMNOXGNASE"/>
</dbReference>
<dbReference type="VEuPathDB" id="ToxoDB:CSUI_007920"/>
<protein>
    <submittedName>
        <fullName evidence="2">Fad-binding monooxygenase</fullName>
    </submittedName>
</protein>
<proteinExistence type="predicted"/>
<dbReference type="OrthoDB" id="346735at2759"/>
<comment type="caution">
    <text evidence="2">The sequence shown here is derived from an EMBL/GenBank/DDBJ whole genome shotgun (WGS) entry which is preliminary data.</text>
</comment>
<accession>A0A2C6KNR1</accession>
<dbReference type="RefSeq" id="XP_067919956.1">
    <property type="nucleotide sequence ID" value="XM_068068063.1"/>
</dbReference>
<dbReference type="Proteomes" id="UP000221165">
    <property type="component" value="Unassembled WGS sequence"/>
</dbReference>
<evidence type="ECO:0000313" key="3">
    <source>
        <dbReference type="Proteomes" id="UP000221165"/>
    </source>
</evidence>
<feature type="non-terminal residue" evidence="2">
    <location>
        <position position="1"/>
    </location>
</feature>
<dbReference type="Pfam" id="PF01494">
    <property type="entry name" value="FAD_binding_3"/>
    <property type="match status" value="1"/>
</dbReference>
<feature type="non-terminal residue" evidence="2">
    <location>
        <position position="50"/>
    </location>
</feature>
<feature type="domain" description="FAD-binding" evidence="1">
    <location>
        <begin position="1"/>
        <end position="34"/>
    </location>
</feature>
<dbReference type="Gene3D" id="3.50.50.60">
    <property type="entry name" value="FAD/NAD(P)-binding domain"/>
    <property type="match status" value="1"/>
</dbReference>
<keyword evidence="2" id="KW-0503">Monooxygenase</keyword>
<keyword evidence="2" id="KW-0560">Oxidoreductase</keyword>
<dbReference type="InterPro" id="IPR002938">
    <property type="entry name" value="FAD-bd"/>
</dbReference>
<evidence type="ECO:0000313" key="2">
    <source>
        <dbReference type="EMBL" id="PHJ18248.1"/>
    </source>
</evidence>
<dbReference type="GO" id="GO:0071949">
    <property type="term" value="F:FAD binding"/>
    <property type="evidence" value="ECO:0007669"/>
    <property type="project" value="InterPro"/>
</dbReference>
<name>A0A2C6KNR1_9APIC</name>
<organism evidence="2 3">
    <name type="scientific">Cystoisospora suis</name>
    <dbReference type="NCBI Taxonomy" id="483139"/>
    <lineage>
        <taxon>Eukaryota</taxon>
        <taxon>Sar</taxon>
        <taxon>Alveolata</taxon>
        <taxon>Apicomplexa</taxon>
        <taxon>Conoidasida</taxon>
        <taxon>Coccidia</taxon>
        <taxon>Eucoccidiorida</taxon>
        <taxon>Eimeriorina</taxon>
        <taxon>Sarcocystidae</taxon>
        <taxon>Cystoisospora</taxon>
    </lineage>
</organism>
<evidence type="ECO:0000259" key="1">
    <source>
        <dbReference type="Pfam" id="PF01494"/>
    </source>
</evidence>
<gene>
    <name evidence="2" type="ORF">CSUI_007920</name>
</gene>
<reference evidence="2 3" key="1">
    <citation type="journal article" date="2017" name="Int. J. Parasitol.">
        <title>The genome of the protozoan parasite Cystoisospora suis and a reverse vaccinology approach to identify vaccine candidates.</title>
        <authorList>
            <person name="Palmieri N."/>
            <person name="Shrestha A."/>
            <person name="Ruttkowski B."/>
            <person name="Beck T."/>
            <person name="Vogl C."/>
            <person name="Tomley F."/>
            <person name="Blake D.P."/>
            <person name="Joachim A."/>
        </authorList>
    </citation>
    <scope>NUCLEOTIDE SEQUENCE [LARGE SCALE GENOMIC DNA]</scope>
    <source>
        <strain evidence="2 3">Wien I</strain>
    </source>
</reference>
<keyword evidence="3" id="KW-1185">Reference proteome</keyword>
<dbReference type="GO" id="GO:0004497">
    <property type="term" value="F:monooxygenase activity"/>
    <property type="evidence" value="ECO:0007669"/>
    <property type="project" value="UniProtKB-KW"/>
</dbReference>
<dbReference type="GeneID" id="94431274"/>
<sequence>LGWKLASVLRGGAHVKLLESYHNERHQIAVDVQTQTSKTFNFLLGKEGKP</sequence>
<dbReference type="EMBL" id="MIGC01004297">
    <property type="protein sequence ID" value="PHJ18248.1"/>
    <property type="molecule type" value="Genomic_DNA"/>
</dbReference>